<dbReference type="AlphaFoldDB" id="A0AAW2W9B1"/>
<dbReference type="EMBL" id="JACGWN010000008">
    <property type="protein sequence ID" value="KAL0438172.1"/>
    <property type="molecule type" value="Genomic_DNA"/>
</dbReference>
<organism evidence="1">
    <name type="scientific">Sesamum latifolium</name>
    <dbReference type="NCBI Taxonomy" id="2727402"/>
    <lineage>
        <taxon>Eukaryota</taxon>
        <taxon>Viridiplantae</taxon>
        <taxon>Streptophyta</taxon>
        <taxon>Embryophyta</taxon>
        <taxon>Tracheophyta</taxon>
        <taxon>Spermatophyta</taxon>
        <taxon>Magnoliopsida</taxon>
        <taxon>eudicotyledons</taxon>
        <taxon>Gunneridae</taxon>
        <taxon>Pentapetalae</taxon>
        <taxon>asterids</taxon>
        <taxon>lamiids</taxon>
        <taxon>Lamiales</taxon>
        <taxon>Pedaliaceae</taxon>
        <taxon>Sesamum</taxon>
    </lineage>
</organism>
<dbReference type="InterPro" id="IPR004158">
    <property type="entry name" value="DUF247_pln"/>
</dbReference>
<feature type="non-terminal residue" evidence="1">
    <location>
        <position position="171"/>
    </location>
</feature>
<dbReference type="PANTHER" id="PTHR31170">
    <property type="entry name" value="BNAC04G53230D PROTEIN"/>
    <property type="match status" value="1"/>
</dbReference>
<reference evidence="1" key="1">
    <citation type="submission" date="2020-06" db="EMBL/GenBank/DDBJ databases">
        <authorList>
            <person name="Li T."/>
            <person name="Hu X."/>
            <person name="Zhang T."/>
            <person name="Song X."/>
            <person name="Zhang H."/>
            <person name="Dai N."/>
            <person name="Sheng W."/>
            <person name="Hou X."/>
            <person name="Wei L."/>
        </authorList>
    </citation>
    <scope>NUCLEOTIDE SEQUENCE</scope>
    <source>
        <strain evidence="1">KEN1</strain>
        <tissue evidence="1">Leaf</tissue>
    </source>
</reference>
<accession>A0AAW2W9B1</accession>
<proteinExistence type="predicted"/>
<gene>
    <name evidence="1" type="ORF">Slati_2300200</name>
</gene>
<reference evidence="1" key="2">
    <citation type="journal article" date="2024" name="Plant">
        <title>Genomic evolution and insights into agronomic trait innovations of Sesamum species.</title>
        <authorList>
            <person name="Miao H."/>
            <person name="Wang L."/>
            <person name="Qu L."/>
            <person name="Liu H."/>
            <person name="Sun Y."/>
            <person name="Le M."/>
            <person name="Wang Q."/>
            <person name="Wei S."/>
            <person name="Zheng Y."/>
            <person name="Lin W."/>
            <person name="Duan Y."/>
            <person name="Cao H."/>
            <person name="Xiong S."/>
            <person name="Wang X."/>
            <person name="Wei L."/>
            <person name="Li C."/>
            <person name="Ma Q."/>
            <person name="Ju M."/>
            <person name="Zhao R."/>
            <person name="Li G."/>
            <person name="Mu C."/>
            <person name="Tian Q."/>
            <person name="Mei H."/>
            <person name="Zhang T."/>
            <person name="Gao T."/>
            <person name="Zhang H."/>
        </authorList>
    </citation>
    <scope>NUCLEOTIDE SEQUENCE</scope>
    <source>
        <strain evidence="1">KEN1</strain>
    </source>
</reference>
<dbReference type="Pfam" id="PF03140">
    <property type="entry name" value="DUF247"/>
    <property type="match status" value="1"/>
</dbReference>
<comment type="caution">
    <text evidence="1">The sequence shown here is derived from an EMBL/GenBank/DDBJ whole genome shotgun (WGS) entry which is preliminary data.</text>
</comment>
<sequence length="171" mass="20656">MQQRKCMYLKHLLDRRNEYVGKYVKMMRLLELKARECYDGYIEFGPNDFIEMLLLDSCFIAELLRKYKFAYQKENNDIIFQYKQVFNQVRRDLVLVENQVSFFVVDQLFYMTRTENSEDYILDLVELFIDGIYPWLNTFKMTETISMDMVDHLVKLVHTIWGSSVVSVYVN</sequence>
<name>A0AAW2W9B1_9LAMI</name>
<protein>
    <submittedName>
        <fullName evidence="1">Uncharacterized protein</fullName>
    </submittedName>
</protein>
<dbReference type="PANTHER" id="PTHR31170:SF17">
    <property type="match status" value="1"/>
</dbReference>
<evidence type="ECO:0000313" key="1">
    <source>
        <dbReference type="EMBL" id="KAL0438172.1"/>
    </source>
</evidence>